<feature type="non-terminal residue" evidence="1">
    <location>
        <position position="1"/>
    </location>
</feature>
<reference evidence="1" key="1">
    <citation type="submission" date="2016-05" db="EMBL/GenBank/DDBJ databases">
        <title>WGS assembly of Xenopus laevis.</title>
        <authorList>
            <person name="Session A."/>
            <person name="Uno Y."/>
            <person name="Kwon T."/>
            <person name="Chapman J."/>
            <person name="Toyoda A."/>
            <person name="Takahashi S."/>
            <person name="Fukui A."/>
            <person name="Hikosaka A."/>
            <person name="Putnam N."/>
            <person name="Stites J."/>
            <person name="Van Heeringen S."/>
            <person name="Quigley I."/>
            <person name="Heinz S."/>
            <person name="Hellsten U."/>
            <person name="Lyons J."/>
            <person name="Suzuki A."/>
            <person name="Kondo M."/>
            <person name="Ogino H."/>
            <person name="Ochi H."/>
            <person name="Bogdanovic O."/>
            <person name="Lister R."/>
            <person name="Georgiou G."/>
            <person name="Paranjpe S."/>
            <person name="Van Kruijsbergen I."/>
            <person name="Mozaffari S."/>
            <person name="Shu S."/>
            <person name="Schmutz J."/>
            <person name="Jenkins J."/>
            <person name="Grimwood J."/>
            <person name="Carlson J."/>
            <person name="Mitros T."/>
            <person name="Simakov O."/>
            <person name="Heald R."/>
            <person name="Miller K."/>
            <person name="Haudenschild C."/>
            <person name="Kuroki Y."/>
            <person name="Tanaka T."/>
            <person name="Michiue T."/>
            <person name="Watanabe M."/>
            <person name="Kinoshita T."/>
            <person name="Ohta Y."/>
            <person name="Mawaribuchi S."/>
            <person name="Suzuki Y."/>
            <person name="Haramoto Y."/>
            <person name="Yamamoto T."/>
            <person name="Takagi C."/>
            <person name="Kitzman J."/>
            <person name="Shendure J."/>
            <person name="Nakayama T."/>
            <person name="Izutsu Y."/>
            <person name="Robert J."/>
            <person name="Dichmann D."/>
            <person name="Flajnik M."/>
            <person name="Houston D."/>
            <person name="Marcotte E."/>
            <person name="Wallingford J."/>
            <person name="Ito Y."/>
            <person name="Asashima M."/>
            <person name="Ueno N."/>
            <person name="Matsuda Y."/>
            <person name="Jan Veenstra G."/>
            <person name="Fujiyama A."/>
            <person name="Harland R."/>
            <person name="Taira M."/>
            <person name="Rokhsar D.S."/>
        </authorList>
    </citation>
    <scope>NUCLEOTIDE SEQUENCE</scope>
    <source>
        <strain evidence="1">J</strain>
        <tissue evidence="1">Blood</tissue>
    </source>
</reference>
<dbReference type="Proteomes" id="UP000694892">
    <property type="component" value="Unassembled WGS sequence"/>
</dbReference>
<sequence>FPPLLNPLVYGIRTKALRVKIFHRVHKFIILSAH</sequence>
<name>A0A974GZD8_XENLA</name>
<evidence type="ECO:0000313" key="1">
    <source>
        <dbReference type="EMBL" id="OCT56464.1"/>
    </source>
</evidence>
<protein>
    <submittedName>
        <fullName evidence="1">Uncharacterized protein</fullName>
    </submittedName>
</protein>
<proteinExistence type="predicted"/>
<dbReference type="AlphaFoldDB" id="A0A974GZD8"/>
<dbReference type="EMBL" id="KV467276">
    <property type="protein sequence ID" value="OCT56464.1"/>
    <property type="molecule type" value="Genomic_DNA"/>
</dbReference>
<organism evidence="1">
    <name type="scientific">Xenopus laevis</name>
    <name type="common">African clawed frog</name>
    <dbReference type="NCBI Taxonomy" id="8355"/>
    <lineage>
        <taxon>Eukaryota</taxon>
        <taxon>Metazoa</taxon>
        <taxon>Chordata</taxon>
        <taxon>Craniata</taxon>
        <taxon>Vertebrata</taxon>
        <taxon>Euteleostomi</taxon>
        <taxon>Amphibia</taxon>
        <taxon>Batrachia</taxon>
        <taxon>Anura</taxon>
        <taxon>Pipoidea</taxon>
        <taxon>Pipidae</taxon>
        <taxon>Xenopodinae</taxon>
        <taxon>Xenopus</taxon>
        <taxon>Xenopus</taxon>
    </lineage>
</organism>
<gene>
    <name evidence="1" type="ORF">XELAEV_180000831mg</name>
</gene>
<accession>A0A974GZD8</accession>